<evidence type="ECO:0000313" key="1">
    <source>
        <dbReference type="EMBL" id="AVO22584.1"/>
    </source>
</evidence>
<dbReference type="Proteomes" id="UP000240948">
    <property type="component" value="Segment"/>
</dbReference>
<dbReference type="InterPro" id="IPR021145">
    <property type="entry name" value="Portal_protein_SPP1_Gp6-like"/>
</dbReference>
<name>A0A2P1JTZ3_9CAUD</name>
<dbReference type="EMBL" id="MG969427">
    <property type="protein sequence ID" value="AVO22584.1"/>
    <property type="molecule type" value="Genomic_DNA"/>
</dbReference>
<dbReference type="KEGG" id="vg:55607745"/>
<reference evidence="1 2" key="1">
    <citation type="submission" date="2018-02" db="EMBL/GenBank/DDBJ databases">
        <title>Identification and Molecular Characterization of a Novel Bacteriophage isolated from Anoxybacillus caldiproteolyticus.</title>
        <authorList>
            <person name="Sahin E."/>
            <person name="Karaca B."/>
            <person name="Gursoy G.E."/>
            <person name="Coleri Cihan A."/>
        </authorList>
    </citation>
    <scope>NUCLEOTIDE SEQUENCE [LARGE SCALE GENOMIC DNA]</scope>
</reference>
<organism evidence="1 2">
    <name type="scientific">Anoxybacillus phage A403</name>
    <dbReference type="NCBI Taxonomy" id="2099336"/>
    <lineage>
        <taxon>Viruses</taxon>
        <taxon>Duplodnaviria</taxon>
        <taxon>Heunggongvirae</taxon>
        <taxon>Uroviricota</taxon>
        <taxon>Caudoviricetes</taxon>
        <taxon>Tandoganvirus</taxon>
        <taxon>Tandoganvirus A403</taxon>
    </lineage>
</organism>
<dbReference type="GeneID" id="55607745"/>
<proteinExistence type="predicted"/>
<dbReference type="Pfam" id="PF05133">
    <property type="entry name" value="SPP1_portal"/>
    <property type="match status" value="1"/>
</dbReference>
<dbReference type="NCBIfam" id="TIGR01538">
    <property type="entry name" value="portal_SPP1"/>
    <property type="match status" value="1"/>
</dbReference>
<keyword evidence="2" id="KW-1185">Reference proteome</keyword>
<dbReference type="RefSeq" id="YP_009837554.1">
    <property type="nucleotide sequence ID" value="NC_048701.1"/>
</dbReference>
<sequence length="472" mass="55457">MSNKQRFSNEANIHYRYSSADDLIANLEDLSDMVQHHMQYQRPRLQTLENYYKGNNETILQANRRKEEHLADHRATHNFAKYVSQFIQGYMVGVPLKTNYPDEKINEQLREINRINDADEHNSDLVLAQSIYGRAYELLYRNKRDEIRFTVLDVKETFVIYDDTVEMNPIAGVRYFNNQFNDDTLNIYLYTDSMIYHYTTKDEYSYRLTLEKEEDHYFEGVPIIEYMNNKFRQGDFEDVLNLIDLYDAAQSDTANYMTDFNDAMLKIIGNLDIDVETAKQMKEHNILLLQTEPGTDGRASQADADYIYKKYDVQGTEAYKDRLAEDIHKFTNTPNLNDEHFSGTQSGESMKYKLFGLEQVRSIKERLFKKALRGRYRLINNVMTRASEGGFDVNDIQIVFTPNLPKSLKEEVELFVKLGGRLSDETTLSVLSLVENPREELEKIEAENKLNQSIYDFERFRNENEEVTDNDE</sequence>
<accession>A0A2P1JTZ3</accession>
<dbReference type="InterPro" id="IPR006428">
    <property type="entry name" value="Portal_SPP1-type"/>
</dbReference>
<protein>
    <submittedName>
        <fullName evidence="1">Portal protein</fullName>
    </submittedName>
</protein>
<evidence type="ECO:0000313" key="2">
    <source>
        <dbReference type="Proteomes" id="UP000240948"/>
    </source>
</evidence>